<feature type="compositionally biased region" description="Polar residues" evidence="1">
    <location>
        <begin position="317"/>
        <end position="334"/>
    </location>
</feature>
<comment type="caution">
    <text evidence="2">The sequence shown here is derived from an EMBL/GenBank/DDBJ whole genome shotgun (WGS) entry which is preliminary data.</text>
</comment>
<feature type="non-terminal residue" evidence="2">
    <location>
        <position position="1"/>
    </location>
</feature>
<feature type="region of interest" description="Disordered" evidence="1">
    <location>
        <begin position="34"/>
        <end position="94"/>
    </location>
</feature>
<evidence type="ECO:0000256" key="1">
    <source>
        <dbReference type="SAM" id="MobiDB-lite"/>
    </source>
</evidence>
<feature type="region of interest" description="Disordered" evidence="1">
    <location>
        <begin position="1704"/>
        <end position="1750"/>
    </location>
</feature>
<accession>A0A371EC57</accession>
<feature type="region of interest" description="Disordered" evidence="1">
    <location>
        <begin position="311"/>
        <end position="334"/>
    </location>
</feature>
<proteinExistence type="predicted"/>
<dbReference type="InterPro" id="IPR045882">
    <property type="entry name" value="GPT1/2"/>
</dbReference>
<protein>
    <submittedName>
        <fullName evidence="2">Uncharacterized protein</fullName>
    </submittedName>
</protein>
<dbReference type="OrthoDB" id="1931260at2759"/>
<dbReference type="PANTHER" id="PTHR33737">
    <property type="entry name" value="OS05G0121800 PROTEIN"/>
    <property type="match status" value="1"/>
</dbReference>
<dbReference type="Proteomes" id="UP000257109">
    <property type="component" value="Unassembled WGS sequence"/>
</dbReference>
<feature type="region of interest" description="Disordered" evidence="1">
    <location>
        <begin position="522"/>
        <end position="545"/>
    </location>
</feature>
<sequence>MDSISNLPLLEIAEEDDSLLFDVSTATTNVFSCSPLLSRRSNPPQTEGRESGAANSENPSSSFNDSVNKENADWNKPQKLSVEPQKMKRKKKGGGVLNPVELSVISGTATPKAGLNLEVIHEEECVGTSIELQEIEENLFMHTSDAVPVKDRKIGLSPKPEALAKASPAPASFVSLYILFTRLIIAKRKVLTVNDAAGNRSKRSACPRLPVASSSYPCHCLPDTVKAPSKELKVTRIPGPKSDVSASTTTARSGMLTTGSSKRNQNAHPATNLQKTAGVKGLSRNPTTVPSNPKVGPAAKCSVTRTLTKRAGKHLDNSVSETHPPSRMHQSGTEANKVSEACLLQGVSDIGEKKHQTQLQTTKLSGLRMPSPSLGFFSLAKAPSSHSQLQKSSKPCKPAKSNIPKLENLETNSVNEARLPHAPGLRSEIVKGATKNCIEELSLLDVKSEPSMQVDNKQMAGVEVEYDSMGSEKISKQEKVENILEHVNIKSKEQVEELHRSENASSMEDVVFPKHEKKLLSESHTQEQLEKEAGRPDVLSNGNQSVFQEPQSMDYHGMQRTSIVKSSISNTVHNGMGQDEDEKIKLLACDVLVTSNESLVLKAKDGISFEDSRLSGEFKEYNGIKTAPLSSSHIDFSETVNGAAADFVTSGGDAQVYLLNRNPSVDCNETTESNLEAANQQLPGEQLKTTRAITVGELSSAKENESHVNSCQLVHMTTLSSKGSPQKSIQEINCPAESEPKMSAIEDCQFPVDDQSGFIQTRPLLEGCEKVIDSKAMHDSTQVFELDRLSEGCTTVCATACNIKVSNVSQESSRPFHEINVENLHFTSQLCPMVKAHYKSSENEMSTNNCCANSELQLRDEGSSRDASMHYEVPCDVPGNFEQQTCKITYSIGKEMLCEDESLVLNHDNLLDQSEFSEVSADFISNTKDSVGSGVEKSSDCLQHTLLAQLVRKVDHTNREIEESPVEDAQVQLFNENPVAYNCNSKHCLVSNDKFPLADNNNTNVHSHLSDFQRPGAVVGVDSENFNNILHLDGDWLPTNIASSEEIKNANLLEGALEGFNIYSSEHTASNHHIQAMPENKDGNLDVDESKELLQMDDSKKGSTDILPSVEVQLIDNVISSECNSFIEVSKNSFTDVVAWKSEEHRSLSENSDLPALDNLTFNTRIPHVCEVSLLNSTNFSDEAETNILEKDEFPITNMQHQSKGSIYFAEDSSKIIHLQKSATESNREGPTVKPPPNPALFCDEWLAAIEAAGELNQNFPHGDWSETVSATACDTMVSNVSQESRPFRENVGNLQFTAQLSPTVKAVFDSRGNDISTSNCCTISELQLRDGSSRDASMHYDVQCDVPGNFEKQTSMITYCKANEMLCEDESLGPNHDHLVDQRGFSEVSADFISNTKDSIGSGAEKPSGHLQHTVLAKLVQEFDHTNREIEESHMEDAQVQSFTEDPVAYNCNSKLLSDIQGPGAVGVDSQNVDNLDGDWQPTNIASKEIKRTNLSEGELEGCNVHTSEHNASDHHIQAMPENKDGNVDADERAELLQMDDAKEVSSDLLPLVEVQLNDNVISSECDSSVEVSKDSFADGVTWKSEEHRSLSESSNLPASANLTFNTRIPRVCCELSSLNSTNFSDEAETNIIEKDEFPNTDMQYPSKGGTDFTEDSSKIIHLQKSVTESNQEVPTVKPPPNAAPFSDEWLAAIEAAGEEILTMKSGAVQNSPPDKPQHEPGPWSPVRRKNQSIGPFDCTKHNIHHSSS</sequence>
<reference evidence="2" key="1">
    <citation type="submission" date="2018-05" db="EMBL/GenBank/DDBJ databases">
        <title>Draft genome of Mucuna pruriens seed.</title>
        <authorList>
            <person name="Nnadi N.E."/>
            <person name="Vos R."/>
            <person name="Hasami M.H."/>
            <person name="Devisetty U.K."/>
            <person name="Aguiy J.C."/>
        </authorList>
    </citation>
    <scope>NUCLEOTIDE SEQUENCE [LARGE SCALE GENOMIC DNA]</scope>
    <source>
        <strain evidence="2">JCA_2017</strain>
    </source>
</reference>
<feature type="compositionally biased region" description="Polar residues" evidence="1">
    <location>
        <begin position="53"/>
        <end position="66"/>
    </location>
</feature>
<name>A0A371EC57_MUCPR</name>
<evidence type="ECO:0000313" key="3">
    <source>
        <dbReference type="Proteomes" id="UP000257109"/>
    </source>
</evidence>
<dbReference type="PANTHER" id="PTHR33737:SF2">
    <property type="entry name" value="OS12G0102700 PROTEIN"/>
    <property type="match status" value="1"/>
</dbReference>
<organism evidence="2 3">
    <name type="scientific">Mucuna pruriens</name>
    <name type="common">Velvet bean</name>
    <name type="synonym">Dolichos pruriens</name>
    <dbReference type="NCBI Taxonomy" id="157652"/>
    <lineage>
        <taxon>Eukaryota</taxon>
        <taxon>Viridiplantae</taxon>
        <taxon>Streptophyta</taxon>
        <taxon>Embryophyta</taxon>
        <taxon>Tracheophyta</taxon>
        <taxon>Spermatophyta</taxon>
        <taxon>Magnoliopsida</taxon>
        <taxon>eudicotyledons</taxon>
        <taxon>Gunneridae</taxon>
        <taxon>Pentapetalae</taxon>
        <taxon>rosids</taxon>
        <taxon>fabids</taxon>
        <taxon>Fabales</taxon>
        <taxon>Fabaceae</taxon>
        <taxon>Papilionoideae</taxon>
        <taxon>50 kb inversion clade</taxon>
        <taxon>NPAAA clade</taxon>
        <taxon>indigoferoid/millettioid clade</taxon>
        <taxon>Phaseoleae</taxon>
        <taxon>Mucuna</taxon>
    </lineage>
</organism>
<dbReference type="EMBL" id="QJKJ01014797">
    <property type="protein sequence ID" value="RDX63613.1"/>
    <property type="molecule type" value="Genomic_DNA"/>
</dbReference>
<evidence type="ECO:0000313" key="2">
    <source>
        <dbReference type="EMBL" id="RDX63613.1"/>
    </source>
</evidence>
<gene>
    <name evidence="2" type="ORF">CR513_57935</name>
</gene>
<feature type="region of interest" description="Disordered" evidence="1">
    <location>
        <begin position="235"/>
        <end position="298"/>
    </location>
</feature>
<keyword evidence="3" id="KW-1185">Reference proteome</keyword>
<dbReference type="GO" id="GO:0008017">
    <property type="term" value="F:microtubule binding"/>
    <property type="evidence" value="ECO:0007669"/>
    <property type="project" value="InterPro"/>
</dbReference>
<feature type="compositionally biased region" description="Polar residues" evidence="1">
    <location>
        <begin position="244"/>
        <end position="275"/>
    </location>
</feature>
<feature type="compositionally biased region" description="Basic and acidic residues" evidence="1">
    <location>
        <begin position="522"/>
        <end position="535"/>
    </location>
</feature>